<protein>
    <submittedName>
        <fullName evidence="2">Uncharacterized protein</fullName>
    </submittedName>
</protein>
<feature type="compositionally biased region" description="Polar residues" evidence="1">
    <location>
        <begin position="93"/>
        <end position="105"/>
    </location>
</feature>
<organism evidence="2 3">
    <name type="scientific">Lagenidium giganteum</name>
    <dbReference type="NCBI Taxonomy" id="4803"/>
    <lineage>
        <taxon>Eukaryota</taxon>
        <taxon>Sar</taxon>
        <taxon>Stramenopiles</taxon>
        <taxon>Oomycota</taxon>
        <taxon>Peronosporomycetes</taxon>
        <taxon>Pythiales</taxon>
        <taxon>Pythiaceae</taxon>
    </lineage>
</organism>
<proteinExistence type="predicted"/>
<evidence type="ECO:0000256" key="1">
    <source>
        <dbReference type="SAM" id="MobiDB-lite"/>
    </source>
</evidence>
<feature type="compositionally biased region" description="Low complexity" evidence="1">
    <location>
        <begin position="106"/>
        <end position="119"/>
    </location>
</feature>
<keyword evidence="3" id="KW-1185">Reference proteome</keyword>
<accession>A0AAV2YP63</accession>
<dbReference type="AlphaFoldDB" id="A0AAV2YP63"/>
<evidence type="ECO:0000313" key="2">
    <source>
        <dbReference type="EMBL" id="DAZ94894.1"/>
    </source>
</evidence>
<reference evidence="2" key="1">
    <citation type="submission" date="2022-11" db="EMBL/GenBank/DDBJ databases">
        <authorList>
            <person name="Morgan W.R."/>
            <person name="Tartar A."/>
        </authorList>
    </citation>
    <scope>NUCLEOTIDE SEQUENCE</scope>
    <source>
        <strain evidence="2">ARSEF 373</strain>
    </source>
</reference>
<feature type="region of interest" description="Disordered" evidence="1">
    <location>
        <begin position="88"/>
        <end position="148"/>
    </location>
</feature>
<reference evidence="2" key="2">
    <citation type="journal article" date="2023" name="Microbiol Resour">
        <title>Decontamination and Annotation of the Draft Genome Sequence of the Oomycete Lagenidium giganteum ARSEF 373.</title>
        <authorList>
            <person name="Morgan W.R."/>
            <person name="Tartar A."/>
        </authorList>
    </citation>
    <scope>NUCLEOTIDE SEQUENCE</scope>
    <source>
        <strain evidence="2">ARSEF 373</strain>
    </source>
</reference>
<name>A0AAV2YP63_9STRA</name>
<feature type="non-terminal residue" evidence="2">
    <location>
        <position position="1"/>
    </location>
</feature>
<dbReference type="Proteomes" id="UP001146120">
    <property type="component" value="Unassembled WGS sequence"/>
</dbReference>
<dbReference type="EMBL" id="DAKRPA010000228">
    <property type="protein sequence ID" value="DAZ94894.1"/>
    <property type="molecule type" value="Genomic_DNA"/>
</dbReference>
<gene>
    <name evidence="2" type="ORF">N0F65_008038</name>
</gene>
<feature type="compositionally biased region" description="Basic and acidic residues" evidence="1">
    <location>
        <begin position="125"/>
        <end position="137"/>
    </location>
</feature>
<sequence length="148" mass="15954">STDETDHSVFVLHHCSSTRELSVNAQHLVAVLQHIVTFGHLQAEHAMLQVDAARLLLTLVHDLESLPRGPCFVTVVQQMMVLGLDVEQHDTNESSGTATCTAPQETSTPSTSTAAVASAITGLVARDDTSPKHHESSCSRAFRRSLSE</sequence>
<comment type="caution">
    <text evidence="2">The sequence shown here is derived from an EMBL/GenBank/DDBJ whole genome shotgun (WGS) entry which is preliminary data.</text>
</comment>
<evidence type="ECO:0000313" key="3">
    <source>
        <dbReference type="Proteomes" id="UP001146120"/>
    </source>
</evidence>